<feature type="non-terminal residue" evidence="2">
    <location>
        <position position="195"/>
    </location>
</feature>
<evidence type="ECO:0000313" key="3">
    <source>
        <dbReference type="Proteomes" id="UP000275408"/>
    </source>
</evidence>
<name>A0A3M6U4T6_POCDA</name>
<feature type="region of interest" description="Disordered" evidence="1">
    <location>
        <begin position="1"/>
        <end position="31"/>
    </location>
</feature>
<sequence>MAMQVTQVAKDMDTNQDEHSPNKRKRKAANDPIKKWAVVITGEDVNRNPGSNEVPMPTTITLAEINRDTIQRRKEISFTLSKTKEDMKKILKETFPILAGTERFYCAKSAGKVKLDFGERRCIWSGKEINKIIKGDSVLYIFCEGEQLQDSGAFSTDSEQSEAHIRLPPVGSNTGQITKMVPVTLALAPQPILPT</sequence>
<organism evidence="2 3">
    <name type="scientific">Pocillopora damicornis</name>
    <name type="common">Cauliflower coral</name>
    <name type="synonym">Millepora damicornis</name>
    <dbReference type="NCBI Taxonomy" id="46731"/>
    <lineage>
        <taxon>Eukaryota</taxon>
        <taxon>Metazoa</taxon>
        <taxon>Cnidaria</taxon>
        <taxon>Anthozoa</taxon>
        <taxon>Hexacorallia</taxon>
        <taxon>Scleractinia</taxon>
        <taxon>Astrocoeniina</taxon>
        <taxon>Pocilloporidae</taxon>
        <taxon>Pocillopora</taxon>
    </lineage>
</organism>
<dbReference type="EMBL" id="RCHS01002249">
    <property type="protein sequence ID" value="RMX48569.1"/>
    <property type="molecule type" value="Genomic_DNA"/>
</dbReference>
<evidence type="ECO:0000256" key="1">
    <source>
        <dbReference type="SAM" id="MobiDB-lite"/>
    </source>
</evidence>
<reference evidence="2 3" key="1">
    <citation type="journal article" date="2018" name="Sci. Rep.">
        <title>Comparative analysis of the Pocillopora damicornis genome highlights role of immune system in coral evolution.</title>
        <authorList>
            <person name="Cunning R."/>
            <person name="Bay R.A."/>
            <person name="Gillette P."/>
            <person name="Baker A.C."/>
            <person name="Traylor-Knowles N."/>
        </authorList>
    </citation>
    <scope>NUCLEOTIDE SEQUENCE [LARGE SCALE GENOMIC DNA]</scope>
    <source>
        <strain evidence="2">RSMAS</strain>
        <tissue evidence="2">Whole animal</tissue>
    </source>
</reference>
<accession>A0A3M6U4T6</accession>
<dbReference type="Proteomes" id="UP000275408">
    <property type="component" value="Unassembled WGS sequence"/>
</dbReference>
<dbReference type="AlphaFoldDB" id="A0A3M6U4T6"/>
<gene>
    <name evidence="2" type="ORF">pdam_00024782</name>
</gene>
<comment type="caution">
    <text evidence="2">The sequence shown here is derived from an EMBL/GenBank/DDBJ whole genome shotgun (WGS) entry which is preliminary data.</text>
</comment>
<keyword evidence="3" id="KW-1185">Reference proteome</keyword>
<evidence type="ECO:0000313" key="2">
    <source>
        <dbReference type="EMBL" id="RMX48569.1"/>
    </source>
</evidence>
<proteinExistence type="predicted"/>
<protein>
    <submittedName>
        <fullName evidence="2">Uncharacterized protein</fullName>
    </submittedName>
</protein>
<feature type="compositionally biased region" description="Basic and acidic residues" evidence="1">
    <location>
        <begin position="10"/>
        <end position="21"/>
    </location>
</feature>